<feature type="domain" description="Methyltransferase type 11" evidence="1">
    <location>
        <begin position="79"/>
        <end position="130"/>
    </location>
</feature>
<dbReference type="Proteomes" id="UP001239909">
    <property type="component" value="Unassembled WGS sequence"/>
</dbReference>
<dbReference type="EMBL" id="BSYI01000016">
    <property type="protein sequence ID" value="GMG83176.1"/>
    <property type="molecule type" value="Genomic_DNA"/>
</dbReference>
<dbReference type="InterPro" id="IPR029063">
    <property type="entry name" value="SAM-dependent_MTases_sf"/>
</dbReference>
<dbReference type="Gene3D" id="3.40.50.150">
    <property type="entry name" value="Vaccinia Virus protein VP39"/>
    <property type="match status" value="1"/>
</dbReference>
<comment type="caution">
    <text evidence="2">The sequence shown here is derived from an EMBL/GenBank/DDBJ whole genome shotgun (WGS) entry which is preliminary data.</text>
</comment>
<sequence>MHAALERQPEPRWKRLLRPVYHGLLGLRRRSFGLVHRLGLNAVNRARNARRTARRLEIGPGDRPIEGFEAINIVWSPGVDYVHDVVGGLPFPDATFETLYASHVLEHVPWYLVPGVLAEWHRVLRPGGAVEIWVPNGLEIARAFVDAEDGRPDPIHRDGWYRFNPGRDPAVWACGRIFSYGDGRGTPGHFNWHLGLFSERYLTRLLQDAGFEACRRLPREAVRGYDHGWINLGVTGIRR</sequence>
<keyword evidence="3" id="KW-1185">Reference proteome</keyword>
<reference evidence="2 3" key="1">
    <citation type="submission" date="2023-04" db="EMBL/GenBank/DDBJ databases">
        <title>Marinoamorphus aggregata gen. nov., sp. Nov., isolate from tissue of brittle star Ophioplocus japonicus.</title>
        <authorList>
            <person name="Kawano K."/>
            <person name="Sawayama S."/>
            <person name="Nakagawa S."/>
        </authorList>
    </citation>
    <scope>NUCLEOTIDE SEQUENCE [LARGE SCALE GENOMIC DNA]</scope>
    <source>
        <strain evidence="2 3">NKW23</strain>
    </source>
</reference>
<name>A0ABQ6LIR4_9RHOB</name>
<proteinExistence type="predicted"/>
<evidence type="ECO:0000313" key="2">
    <source>
        <dbReference type="EMBL" id="GMG83176.1"/>
    </source>
</evidence>
<evidence type="ECO:0000259" key="1">
    <source>
        <dbReference type="Pfam" id="PF08241"/>
    </source>
</evidence>
<organism evidence="2 3">
    <name type="scientific">Paralimibaculum aggregatum</name>
    <dbReference type="NCBI Taxonomy" id="3036245"/>
    <lineage>
        <taxon>Bacteria</taxon>
        <taxon>Pseudomonadati</taxon>
        <taxon>Pseudomonadota</taxon>
        <taxon>Alphaproteobacteria</taxon>
        <taxon>Rhodobacterales</taxon>
        <taxon>Paracoccaceae</taxon>
        <taxon>Paralimibaculum</taxon>
    </lineage>
</organism>
<protein>
    <recommendedName>
        <fullName evidence="1">Methyltransferase type 11 domain-containing protein</fullName>
    </recommendedName>
</protein>
<dbReference type="InterPro" id="IPR013216">
    <property type="entry name" value="Methyltransf_11"/>
</dbReference>
<dbReference type="Pfam" id="PF08241">
    <property type="entry name" value="Methyltransf_11"/>
    <property type="match status" value="1"/>
</dbReference>
<dbReference type="SUPFAM" id="SSF53335">
    <property type="entry name" value="S-adenosyl-L-methionine-dependent methyltransferases"/>
    <property type="match status" value="1"/>
</dbReference>
<accession>A0ABQ6LIR4</accession>
<gene>
    <name evidence="2" type="ORF">LNKW23_23890</name>
</gene>
<evidence type="ECO:0000313" key="3">
    <source>
        <dbReference type="Proteomes" id="UP001239909"/>
    </source>
</evidence>
<dbReference type="RefSeq" id="WP_285671972.1">
    <property type="nucleotide sequence ID" value="NZ_BSYI01000016.1"/>
</dbReference>